<keyword evidence="1" id="KW-0812">Transmembrane</keyword>
<feature type="transmembrane region" description="Helical" evidence="1">
    <location>
        <begin position="46"/>
        <end position="64"/>
    </location>
</feature>
<protein>
    <recommendedName>
        <fullName evidence="2">NfeD-like C-terminal domain-containing protein</fullName>
    </recommendedName>
</protein>
<reference evidence="3" key="1">
    <citation type="submission" date="2016-10" db="EMBL/GenBank/DDBJ databases">
        <title>Sequence of Gallionella enrichment culture.</title>
        <authorList>
            <person name="Poehlein A."/>
            <person name="Muehling M."/>
            <person name="Daniel R."/>
        </authorList>
    </citation>
    <scope>NUCLEOTIDE SEQUENCE</scope>
</reference>
<dbReference type="AlphaFoldDB" id="A0A1J5T989"/>
<evidence type="ECO:0000256" key="1">
    <source>
        <dbReference type="SAM" id="Phobius"/>
    </source>
</evidence>
<evidence type="ECO:0000259" key="2">
    <source>
        <dbReference type="Pfam" id="PF01957"/>
    </source>
</evidence>
<feature type="domain" description="NfeD-like C-terminal" evidence="2">
    <location>
        <begin position="81"/>
        <end position="132"/>
    </location>
</feature>
<accession>A0A1J5T989</accession>
<feature type="transmembrane region" description="Helical" evidence="1">
    <location>
        <begin position="7"/>
        <end position="40"/>
    </location>
</feature>
<dbReference type="Pfam" id="PF01957">
    <property type="entry name" value="NfeD"/>
    <property type="match status" value="1"/>
</dbReference>
<dbReference type="InterPro" id="IPR002810">
    <property type="entry name" value="NfeD-like_C"/>
</dbReference>
<keyword evidence="1" id="KW-0472">Membrane</keyword>
<gene>
    <name evidence="3" type="ORF">GALL_24770</name>
</gene>
<organism evidence="3">
    <name type="scientific">mine drainage metagenome</name>
    <dbReference type="NCBI Taxonomy" id="410659"/>
    <lineage>
        <taxon>unclassified sequences</taxon>
        <taxon>metagenomes</taxon>
        <taxon>ecological metagenomes</taxon>
    </lineage>
</organism>
<proteinExistence type="predicted"/>
<keyword evidence="1" id="KW-1133">Transmembrane helix</keyword>
<dbReference type="EMBL" id="MLJW01000005">
    <property type="protein sequence ID" value="OIR17450.1"/>
    <property type="molecule type" value="Genomic_DNA"/>
</dbReference>
<comment type="caution">
    <text evidence="3">The sequence shown here is derived from an EMBL/GenBank/DDBJ whole genome shotgun (WGS) entry which is preliminary data.</text>
</comment>
<name>A0A1J5T989_9ZZZZ</name>
<sequence length="141" mass="15521">MEIYAYWFLLALILTGLEMATGTFYLLMIAIAMAVGGLAALLGAGISWQLVLCALMVVAGTVILRRWKSSRPRETVDAGLDIGQPVKVLKWNDDGTARVQYRGAEWDAETESAEAPHDGMFYIKAVRGSSLVLTHRKPQQH</sequence>
<evidence type="ECO:0000313" key="3">
    <source>
        <dbReference type="EMBL" id="OIR17450.1"/>
    </source>
</evidence>